<dbReference type="AlphaFoldDB" id="A0A411HJ60"/>
<keyword evidence="2" id="KW-1185">Reference proteome</keyword>
<dbReference type="KEGG" id="xbc:ELE36_09260"/>
<dbReference type="EMBL" id="CP035704">
    <property type="protein sequence ID" value="QBB70535.1"/>
    <property type="molecule type" value="Genomic_DNA"/>
</dbReference>
<dbReference type="OrthoDB" id="8480692at2"/>
<evidence type="ECO:0000313" key="1">
    <source>
        <dbReference type="EMBL" id="QBB70535.1"/>
    </source>
</evidence>
<protein>
    <submittedName>
        <fullName evidence="1">Uncharacterized protein</fullName>
    </submittedName>
</protein>
<accession>A0A411HJ60</accession>
<reference evidence="1 2" key="1">
    <citation type="submission" date="2019-01" db="EMBL/GenBank/DDBJ databases">
        <title>Pseudolysobacter antarctica gen. nov., sp. nov., isolated from Fildes Peninsula, Antarctica.</title>
        <authorList>
            <person name="Wei Z."/>
            <person name="Peng F."/>
        </authorList>
    </citation>
    <scope>NUCLEOTIDE SEQUENCE [LARGE SCALE GENOMIC DNA]</scope>
    <source>
        <strain evidence="1 2">AQ6-296</strain>
    </source>
</reference>
<sequence length="121" mass="13666">MYELERSLPPDSELLLDLAIDSWKFARLFSRVLTKLEAGEHNRFANQLLYFQRRIDSTLSAIGARLESLEGLPFEAGMAASPLNLQDFQDGDLLVIDQMLEPIVMGPEGVLRMGTLMLRKV</sequence>
<proteinExistence type="predicted"/>
<dbReference type="RefSeq" id="WP_129832793.1">
    <property type="nucleotide sequence ID" value="NZ_CP035704.1"/>
</dbReference>
<organism evidence="1 2">
    <name type="scientific">Pseudolysobacter antarcticus</name>
    <dbReference type="NCBI Taxonomy" id="2511995"/>
    <lineage>
        <taxon>Bacteria</taxon>
        <taxon>Pseudomonadati</taxon>
        <taxon>Pseudomonadota</taxon>
        <taxon>Gammaproteobacteria</taxon>
        <taxon>Lysobacterales</taxon>
        <taxon>Rhodanobacteraceae</taxon>
        <taxon>Pseudolysobacter</taxon>
    </lineage>
</organism>
<gene>
    <name evidence="1" type="ORF">ELE36_09260</name>
</gene>
<evidence type="ECO:0000313" key="2">
    <source>
        <dbReference type="Proteomes" id="UP000291562"/>
    </source>
</evidence>
<dbReference type="Proteomes" id="UP000291562">
    <property type="component" value="Chromosome"/>
</dbReference>
<name>A0A411HJ60_9GAMM</name>